<dbReference type="OrthoDB" id="1704941at2759"/>
<comment type="caution">
    <text evidence="1">The sequence shown here is derived from an EMBL/GenBank/DDBJ whole genome shotgun (WGS) entry which is preliminary data.</text>
</comment>
<dbReference type="AlphaFoldDB" id="A0A2U1PX71"/>
<evidence type="ECO:0000313" key="1">
    <source>
        <dbReference type="EMBL" id="PWA90371.1"/>
    </source>
</evidence>
<dbReference type="Proteomes" id="UP000245207">
    <property type="component" value="Unassembled WGS sequence"/>
</dbReference>
<gene>
    <name evidence="1" type="ORF">CTI12_AA101510</name>
</gene>
<dbReference type="PANTHER" id="PTHR31354">
    <property type="entry name" value="OS01G0793500 PROTEIN"/>
    <property type="match status" value="1"/>
</dbReference>
<proteinExistence type="predicted"/>
<protein>
    <submittedName>
        <fullName evidence="1">Uncharacterized protein</fullName>
    </submittedName>
</protein>
<organism evidence="1 2">
    <name type="scientific">Artemisia annua</name>
    <name type="common">Sweet wormwood</name>
    <dbReference type="NCBI Taxonomy" id="35608"/>
    <lineage>
        <taxon>Eukaryota</taxon>
        <taxon>Viridiplantae</taxon>
        <taxon>Streptophyta</taxon>
        <taxon>Embryophyta</taxon>
        <taxon>Tracheophyta</taxon>
        <taxon>Spermatophyta</taxon>
        <taxon>Magnoliopsida</taxon>
        <taxon>eudicotyledons</taxon>
        <taxon>Gunneridae</taxon>
        <taxon>Pentapetalae</taxon>
        <taxon>asterids</taxon>
        <taxon>campanulids</taxon>
        <taxon>Asterales</taxon>
        <taxon>Asteraceae</taxon>
        <taxon>Asteroideae</taxon>
        <taxon>Anthemideae</taxon>
        <taxon>Artemisiinae</taxon>
        <taxon>Artemisia</taxon>
    </lineage>
</organism>
<accession>A0A2U1PX71</accession>
<sequence length="195" mass="21733">MGVVPARDHSQPLGTIFAAPWGSALILPISYTYIAMIGSQVLIANASKIAILNTNYMAKRLEVENKGVAISLMESGMIGTIQALWEVFPLFTNTVYGENANIAFLYKYMGAKFEDHPEPWVTNVHIDGIQSGDFLAISRIHKLWGGFETLEKWTSGAYAGHSTVCLRKSKRKLWFSESGNEDKEVMYFCHVCIYG</sequence>
<dbReference type="STRING" id="35608.A0A2U1PX71"/>
<keyword evidence="2" id="KW-1185">Reference proteome</keyword>
<reference evidence="1 2" key="1">
    <citation type="journal article" date="2018" name="Mol. Plant">
        <title>The genome of Artemisia annua provides insight into the evolution of Asteraceae family and artemisinin biosynthesis.</title>
        <authorList>
            <person name="Shen Q."/>
            <person name="Zhang L."/>
            <person name="Liao Z."/>
            <person name="Wang S."/>
            <person name="Yan T."/>
            <person name="Shi P."/>
            <person name="Liu M."/>
            <person name="Fu X."/>
            <person name="Pan Q."/>
            <person name="Wang Y."/>
            <person name="Lv Z."/>
            <person name="Lu X."/>
            <person name="Zhang F."/>
            <person name="Jiang W."/>
            <person name="Ma Y."/>
            <person name="Chen M."/>
            <person name="Hao X."/>
            <person name="Li L."/>
            <person name="Tang Y."/>
            <person name="Lv G."/>
            <person name="Zhou Y."/>
            <person name="Sun X."/>
            <person name="Brodelius P.E."/>
            <person name="Rose J.K.C."/>
            <person name="Tang K."/>
        </authorList>
    </citation>
    <scope>NUCLEOTIDE SEQUENCE [LARGE SCALE GENOMIC DNA]</scope>
    <source>
        <strain evidence="2">cv. Huhao1</strain>
        <tissue evidence="1">Leaf</tissue>
    </source>
</reference>
<dbReference type="EMBL" id="PKPP01000635">
    <property type="protein sequence ID" value="PWA90371.1"/>
    <property type="molecule type" value="Genomic_DNA"/>
</dbReference>
<dbReference type="PANTHER" id="PTHR31354:SF13">
    <property type="entry name" value="INOSITOL-1,4,5-TRISPHOSPHATE 5-PHOSPHATASE"/>
    <property type="match status" value="1"/>
</dbReference>
<name>A0A2U1PX71_ARTAN</name>
<evidence type="ECO:0000313" key="2">
    <source>
        <dbReference type="Proteomes" id="UP000245207"/>
    </source>
</evidence>